<dbReference type="EMBL" id="SZVO01000018">
    <property type="protein sequence ID" value="TKT87567.1"/>
    <property type="molecule type" value="Genomic_DNA"/>
</dbReference>
<name>A0A4U6CV79_9BACT</name>
<sequence>MKHFVGANRGQTTFMPYDLEEWLPQDHLARFTVEIVDKLDFTRVYAQYRGTGTAAYDPKLLLALIFYGYSTGVFSSRKIEYATYDSIAFRFISGNQHPDHDTIAGFRKRFLSEIKGWFKDILLIGKELGLVKLGNVYLDGTKIQANASKHKAMSYEYMKRLEEQLESEISKLLAIASSTDETEKPEKMDVPAELKRREDRLEKIKQAKAAVEARATERYKQEKEEYDKKIKARCEKEEKTGKKSRGKVPKEPENKPNQTDQYNFTDPESRIMKTPSGFEQCYNAQAAVNEDMIIVGGYSNEHGNDKSEFLPCITSVPTELGAIKVAVADAGYFSENNVTTLPEGIIAVIATSRESHNSYLEIILDPKEERVGYKDIQQPQENLTVIEQMNRRLKIPGYSAIYKKRKQTVEPVFGIIKSVLGFRQFSLRGLFETDNEWSLVCLAYNIKRMFKMSMTS</sequence>
<dbReference type="PANTHER" id="PTHR33408">
    <property type="entry name" value="TRANSPOSASE"/>
    <property type="match status" value="1"/>
</dbReference>
<keyword evidence="5" id="KW-1185">Reference proteome</keyword>
<feature type="region of interest" description="Disordered" evidence="1">
    <location>
        <begin position="235"/>
        <end position="268"/>
    </location>
</feature>
<evidence type="ECO:0000313" key="4">
    <source>
        <dbReference type="EMBL" id="TKT87567.1"/>
    </source>
</evidence>
<dbReference type="Proteomes" id="UP000304900">
    <property type="component" value="Unassembled WGS sequence"/>
</dbReference>
<dbReference type="Pfam" id="PF05598">
    <property type="entry name" value="DUF772"/>
    <property type="match status" value="1"/>
</dbReference>
<dbReference type="InterPro" id="IPR025668">
    <property type="entry name" value="Tnp_DDE_dom"/>
</dbReference>
<feature type="domain" description="Transposase DDE" evidence="3">
    <location>
        <begin position="385"/>
        <end position="449"/>
    </location>
</feature>
<dbReference type="OrthoDB" id="1121830at2"/>
<feature type="domain" description="Transposase InsH N-terminal" evidence="2">
    <location>
        <begin position="18"/>
        <end position="109"/>
    </location>
</feature>
<feature type="compositionally biased region" description="Polar residues" evidence="1">
    <location>
        <begin position="255"/>
        <end position="266"/>
    </location>
</feature>
<gene>
    <name evidence="4" type="ORF">FDK13_28620</name>
</gene>
<evidence type="ECO:0000256" key="1">
    <source>
        <dbReference type="SAM" id="MobiDB-lite"/>
    </source>
</evidence>
<dbReference type="RefSeq" id="WP_137343455.1">
    <property type="nucleotide sequence ID" value="NZ_BSQH01000066.1"/>
</dbReference>
<comment type="caution">
    <text evidence="4">The sequence shown here is derived from an EMBL/GenBank/DDBJ whole genome shotgun (WGS) entry which is preliminary data.</text>
</comment>
<reference evidence="4 5" key="1">
    <citation type="submission" date="2019-05" db="EMBL/GenBank/DDBJ databases">
        <title>Dyadobacter AR-3-8 sp. nov., isolated from arctic soil.</title>
        <authorList>
            <person name="Chaudhary D.K."/>
        </authorList>
    </citation>
    <scope>NUCLEOTIDE SEQUENCE [LARGE SCALE GENOMIC DNA]</scope>
    <source>
        <strain evidence="4 5">AR-3-8</strain>
    </source>
</reference>
<protein>
    <submittedName>
        <fullName evidence="4">IS1182 family transposase</fullName>
    </submittedName>
</protein>
<proteinExistence type="predicted"/>
<dbReference type="InterPro" id="IPR008490">
    <property type="entry name" value="Transposase_InsH_N"/>
</dbReference>
<feature type="region of interest" description="Disordered" evidence="1">
    <location>
        <begin position="176"/>
        <end position="195"/>
    </location>
</feature>
<evidence type="ECO:0000259" key="2">
    <source>
        <dbReference type="Pfam" id="PF05598"/>
    </source>
</evidence>
<organism evidence="4 5">
    <name type="scientific">Dyadobacter frigoris</name>
    <dbReference type="NCBI Taxonomy" id="2576211"/>
    <lineage>
        <taxon>Bacteria</taxon>
        <taxon>Pseudomonadati</taxon>
        <taxon>Bacteroidota</taxon>
        <taxon>Cytophagia</taxon>
        <taxon>Cytophagales</taxon>
        <taxon>Spirosomataceae</taxon>
        <taxon>Dyadobacter</taxon>
    </lineage>
</organism>
<evidence type="ECO:0000313" key="5">
    <source>
        <dbReference type="Proteomes" id="UP000304900"/>
    </source>
</evidence>
<dbReference type="AlphaFoldDB" id="A0A4U6CV79"/>
<evidence type="ECO:0000259" key="3">
    <source>
        <dbReference type="Pfam" id="PF13751"/>
    </source>
</evidence>
<accession>A0A4U6CV79</accession>
<feature type="compositionally biased region" description="Basic and acidic residues" evidence="1">
    <location>
        <begin position="181"/>
        <end position="195"/>
    </location>
</feature>
<dbReference type="Pfam" id="PF13751">
    <property type="entry name" value="DDE_Tnp_1_6"/>
    <property type="match status" value="1"/>
</dbReference>